<evidence type="ECO:0000313" key="2">
    <source>
        <dbReference type="Ensembl" id="ENSPCEP00000002876.1"/>
    </source>
</evidence>
<evidence type="ECO:0000313" key="3">
    <source>
        <dbReference type="Proteomes" id="UP000694393"/>
    </source>
</evidence>
<dbReference type="Ensembl" id="ENSPCET00000002979.1">
    <property type="protein sequence ID" value="ENSPCEP00000002876.1"/>
    <property type="gene ID" value="ENSPCEG00000002337.1"/>
</dbReference>
<organism evidence="2 3">
    <name type="scientific">Pelusios castaneus</name>
    <name type="common">West African mud turtle</name>
    <dbReference type="NCBI Taxonomy" id="367368"/>
    <lineage>
        <taxon>Eukaryota</taxon>
        <taxon>Metazoa</taxon>
        <taxon>Chordata</taxon>
        <taxon>Craniata</taxon>
        <taxon>Vertebrata</taxon>
        <taxon>Euteleostomi</taxon>
        <taxon>Archelosauria</taxon>
        <taxon>Testudinata</taxon>
        <taxon>Testudines</taxon>
        <taxon>Pleurodira</taxon>
        <taxon>Pelomedusidae</taxon>
        <taxon>Pelusios</taxon>
    </lineage>
</organism>
<reference evidence="2" key="2">
    <citation type="submission" date="2025-09" db="UniProtKB">
        <authorList>
            <consortium name="Ensembl"/>
        </authorList>
    </citation>
    <scope>IDENTIFICATION</scope>
</reference>
<keyword evidence="1" id="KW-0040">ANK repeat</keyword>
<keyword evidence="3" id="KW-1185">Reference proteome</keyword>
<dbReference type="Gene3D" id="1.25.40.20">
    <property type="entry name" value="Ankyrin repeat-containing domain"/>
    <property type="match status" value="1"/>
</dbReference>
<proteinExistence type="predicted"/>
<sequence>MAKGEVVVDINCKDRRKSNLGWTPLHFASVYYAHGLHKDLLKADAEVNVLNDMGGGGTHHCTVQLSLEERRW</sequence>
<reference evidence="2" key="1">
    <citation type="submission" date="2025-08" db="UniProtKB">
        <authorList>
            <consortium name="Ensembl"/>
        </authorList>
    </citation>
    <scope>IDENTIFICATION</scope>
</reference>
<dbReference type="InterPro" id="IPR002110">
    <property type="entry name" value="Ankyrin_rpt"/>
</dbReference>
<name>A0A8C8RBF6_9SAUR</name>
<evidence type="ECO:0000256" key="1">
    <source>
        <dbReference type="PROSITE-ProRule" id="PRU00023"/>
    </source>
</evidence>
<accession>A0A8C8RBF6</accession>
<dbReference type="Proteomes" id="UP000694393">
    <property type="component" value="Unplaced"/>
</dbReference>
<feature type="repeat" description="ANK" evidence="1">
    <location>
        <begin position="20"/>
        <end position="52"/>
    </location>
</feature>
<dbReference type="InterPro" id="IPR036770">
    <property type="entry name" value="Ankyrin_rpt-contain_sf"/>
</dbReference>
<dbReference type="PROSITE" id="PS50088">
    <property type="entry name" value="ANK_REPEAT"/>
    <property type="match status" value="1"/>
</dbReference>
<dbReference type="AlphaFoldDB" id="A0A8C8RBF6"/>
<dbReference type="SUPFAM" id="SSF48403">
    <property type="entry name" value="Ankyrin repeat"/>
    <property type="match status" value="1"/>
</dbReference>
<protein>
    <submittedName>
        <fullName evidence="2">Uncharacterized protein</fullName>
    </submittedName>
</protein>